<dbReference type="EMBL" id="CP126056">
    <property type="protein sequence ID" value="WHX09038.1"/>
    <property type="molecule type" value="Genomic_DNA"/>
</dbReference>
<reference evidence="2" key="1">
    <citation type="journal article" date="2023" name="Nat. Commun.">
        <title>Identification of a novel Human Milk Oligosaccharides utilization cluster in the infant gut commensal Bacteroides dorei.</title>
        <authorList>
            <person name="Kijner S."/>
            <person name="Ennis D."/>
            <person name="Shmorak S."/>
            <person name="Florentin A."/>
            <person name="Yassour M."/>
        </authorList>
    </citation>
    <scope>NUCLEOTIDE SEQUENCE</scope>
    <source>
        <strain evidence="2">2</strain>
    </source>
</reference>
<dbReference type="PANTHER" id="PTHR21666">
    <property type="entry name" value="PEPTIDASE-RELATED"/>
    <property type="match status" value="1"/>
</dbReference>
<name>A0AA95KVH6_9BACT</name>
<accession>A0AA95KVH6</accession>
<dbReference type="Gene3D" id="2.70.70.10">
    <property type="entry name" value="Glucose Permease (Domain IIA)"/>
    <property type="match status" value="1"/>
</dbReference>
<dbReference type="GO" id="GO:0004222">
    <property type="term" value="F:metalloendopeptidase activity"/>
    <property type="evidence" value="ECO:0007669"/>
    <property type="project" value="TreeGrafter"/>
</dbReference>
<dbReference type="CDD" id="cd12797">
    <property type="entry name" value="M23_peptidase"/>
    <property type="match status" value="1"/>
</dbReference>
<gene>
    <name evidence="2" type="ORF">QNN11_16725</name>
</gene>
<protein>
    <submittedName>
        <fullName evidence="2">M23 family metallopeptidase</fullName>
        <ecNumber evidence="2">3.4.-.-</ecNumber>
    </submittedName>
</protein>
<dbReference type="EC" id="3.4.-.-" evidence="2"/>
<evidence type="ECO:0000259" key="1">
    <source>
        <dbReference type="Pfam" id="PF01551"/>
    </source>
</evidence>
<feature type="domain" description="M23ase beta-sheet core" evidence="1">
    <location>
        <begin position="51"/>
        <end position="115"/>
    </location>
</feature>
<dbReference type="InterPro" id="IPR011055">
    <property type="entry name" value="Dup_hybrid_motif"/>
</dbReference>
<evidence type="ECO:0000313" key="3">
    <source>
        <dbReference type="Proteomes" id="UP001177934"/>
    </source>
</evidence>
<dbReference type="AlphaFoldDB" id="A0AA95KVH6"/>
<proteinExistence type="predicted"/>
<sequence length="226" mass="25108">MTLRNYIIIVALGSIFTVRAQEEPAAPVFRPPFDFPLTLSGNFGELRSNHFHGGVDFKTQGEVGKPIHCIADGYVSRVLVTPGGYGQAIFITHPNGYTSVYGHVLKFASAVAKVVEEYQYRHETFAVDLKFEPHQVSFKAGEIIALSGNEGYSFGPHLHMEIRCTDTGELIDPLQFYTDKIKDTTPPRASMIMLYPQRGAGVVEGSQRKNPYLLLLWGNRFLLGGK</sequence>
<dbReference type="Pfam" id="PF01551">
    <property type="entry name" value="Peptidase_M23"/>
    <property type="match status" value="1"/>
</dbReference>
<evidence type="ECO:0000313" key="2">
    <source>
        <dbReference type="EMBL" id="WHX09038.1"/>
    </source>
</evidence>
<dbReference type="Proteomes" id="UP001177934">
    <property type="component" value="Chromosome"/>
</dbReference>
<organism evidence="2 3">
    <name type="scientific">Phocaeicola dorei</name>
    <dbReference type="NCBI Taxonomy" id="357276"/>
    <lineage>
        <taxon>Bacteria</taxon>
        <taxon>Pseudomonadati</taxon>
        <taxon>Bacteroidota</taxon>
        <taxon>Bacteroidia</taxon>
        <taxon>Bacteroidales</taxon>
        <taxon>Bacteroidaceae</taxon>
        <taxon>Phocaeicola</taxon>
    </lineage>
</organism>
<dbReference type="InterPro" id="IPR016047">
    <property type="entry name" value="M23ase_b-sheet_dom"/>
</dbReference>
<dbReference type="InterPro" id="IPR050570">
    <property type="entry name" value="Cell_wall_metabolism_enzyme"/>
</dbReference>
<dbReference type="PANTHER" id="PTHR21666:SF285">
    <property type="entry name" value="M23 FAMILY METALLOPEPTIDASE"/>
    <property type="match status" value="1"/>
</dbReference>
<keyword evidence="2" id="KW-0378">Hydrolase</keyword>
<dbReference type="SUPFAM" id="SSF51261">
    <property type="entry name" value="Duplicated hybrid motif"/>
    <property type="match status" value="2"/>
</dbReference>